<feature type="compositionally biased region" description="Low complexity" evidence="1">
    <location>
        <begin position="48"/>
        <end position="70"/>
    </location>
</feature>
<accession>A0A6G1D038</accession>
<feature type="region of interest" description="Disordered" evidence="1">
    <location>
        <begin position="1"/>
        <end position="72"/>
    </location>
</feature>
<proteinExistence type="predicted"/>
<feature type="compositionally biased region" description="Basic and acidic residues" evidence="1">
    <location>
        <begin position="1"/>
        <end position="14"/>
    </location>
</feature>
<feature type="compositionally biased region" description="Low complexity" evidence="1">
    <location>
        <begin position="27"/>
        <end position="36"/>
    </location>
</feature>
<evidence type="ECO:0000256" key="1">
    <source>
        <dbReference type="SAM" id="MobiDB-lite"/>
    </source>
</evidence>
<evidence type="ECO:0000313" key="2">
    <source>
        <dbReference type="EMBL" id="KAF0905687.1"/>
    </source>
</evidence>
<gene>
    <name evidence="2" type="ORF">E2562_008767</name>
</gene>
<organism evidence="2 3">
    <name type="scientific">Oryza meyeriana var. granulata</name>
    <dbReference type="NCBI Taxonomy" id="110450"/>
    <lineage>
        <taxon>Eukaryota</taxon>
        <taxon>Viridiplantae</taxon>
        <taxon>Streptophyta</taxon>
        <taxon>Embryophyta</taxon>
        <taxon>Tracheophyta</taxon>
        <taxon>Spermatophyta</taxon>
        <taxon>Magnoliopsida</taxon>
        <taxon>Liliopsida</taxon>
        <taxon>Poales</taxon>
        <taxon>Poaceae</taxon>
        <taxon>BOP clade</taxon>
        <taxon>Oryzoideae</taxon>
        <taxon>Oryzeae</taxon>
        <taxon>Oryzinae</taxon>
        <taxon>Oryza</taxon>
        <taxon>Oryza meyeriana</taxon>
    </lineage>
</organism>
<protein>
    <submittedName>
        <fullName evidence="2">Uncharacterized protein</fullName>
    </submittedName>
</protein>
<reference evidence="2 3" key="1">
    <citation type="submission" date="2019-11" db="EMBL/GenBank/DDBJ databases">
        <title>Whole genome sequence of Oryza granulata.</title>
        <authorList>
            <person name="Li W."/>
        </authorList>
    </citation>
    <scope>NUCLEOTIDE SEQUENCE [LARGE SCALE GENOMIC DNA]</scope>
    <source>
        <strain evidence="3">cv. Menghai</strain>
        <tissue evidence="2">Leaf</tissue>
    </source>
</reference>
<comment type="caution">
    <text evidence="2">The sequence shown here is derived from an EMBL/GenBank/DDBJ whole genome shotgun (WGS) entry which is preliminary data.</text>
</comment>
<sequence>MDSKEIVYIDEKAAARATQPARRSRPSNRSSSGSYRPMPTHSTAPWGSRCISSRPISSTSTSRQRSSMTESTRRLATCGGALRLCGAGGRVWKQGAGGESQKVGEQEAHFSTELVCSQAQLPAAASVLPLVANLSLHSSCDADEQQLWSLHMLTECTQVQSLVSSDDELMSNLQLKIIWSDKMTNGAISKCHRAHAIVTLKMQSVLPLSATVG</sequence>
<name>A0A6G1D038_9ORYZ</name>
<dbReference type="EMBL" id="SPHZ02000007">
    <property type="protein sequence ID" value="KAF0905687.1"/>
    <property type="molecule type" value="Genomic_DNA"/>
</dbReference>
<keyword evidence="3" id="KW-1185">Reference proteome</keyword>
<dbReference type="Proteomes" id="UP000479710">
    <property type="component" value="Unassembled WGS sequence"/>
</dbReference>
<evidence type="ECO:0000313" key="3">
    <source>
        <dbReference type="Proteomes" id="UP000479710"/>
    </source>
</evidence>
<dbReference type="AlphaFoldDB" id="A0A6G1D038"/>